<evidence type="ECO:0000256" key="1">
    <source>
        <dbReference type="SAM" id="MobiDB-lite"/>
    </source>
</evidence>
<sequence length="457" mass="52049">MVSSWPELFNLFEFSHCIYTVLLESNMRLEGMPYMPVQMPSNENSQKTTERLRMRPWLEQQLTSETIPGLKWFDKEKGLFKIPWKHAARHGWDKDRDACLFMHWAIHTGKYSLSKGDKPRPKTWKANFRCALNSLPDIQEEPSKSIRKGNNAFKVYRLLPKKNAERRRKGIGAQSKPPRKTTRTNERASNHLRNIKTKTATINHCLRPRTRSMSQLQEGDHQEQSALSIKEEPHDHNSYAKNIKTESTALTNGWTIPHERNVYTSMSQSTIYPSAILSPDIKLEKAPSYQPDSDIEYSMHIDDDTSSNTSSVPTDEEVVNMVDEMRQSGPDSPVSFHSDDILSDLKSVENATSWIQSTVGGKCYLQNEENNNMQINSSFQVAVSVSNVPSTTAMDLMQLNNYQNQNDLLSADYPKLEEIPRPTFIHVPGDMDVISNIAVTSSACLNINYHSIVSPSI</sequence>
<dbReference type="Pfam" id="PF00605">
    <property type="entry name" value="IRF"/>
    <property type="match status" value="1"/>
</dbReference>
<reference evidence="4" key="1">
    <citation type="submission" date="2025-08" db="UniProtKB">
        <authorList>
            <consortium name="RefSeq"/>
        </authorList>
    </citation>
    <scope>IDENTIFICATION</scope>
    <source>
        <tissue evidence="4">Testes</tissue>
    </source>
</reference>
<keyword evidence="3" id="KW-1185">Reference proteome</keyword>
<dbReference type="SUPFAM" id="SSF46785">
    <property type="entry name" value="Winged helix' DNA-binding domain"/>
    <property type="match status" value="1"/>
</dbReference>
<dbReference type="GeneID" id="100368290"/>
<dbReference type="Gene3D" id="1.10.10.10">
    <property type="entry name" value="Winged helix-like DNA-binding domain superfamily/Winged helix DNA-binding domain"/>
    <property type="match status" value="1"/>
</dbReference>
<evidence type="ECO:0000259" key="2">
    <source>
        <dbReference type="PROSITE" id="PS51507"/>
    </source>
</evidence>
<dbReference type="InterPro" id="IPR001346">
    <property type="entry name" value="Interferon_reg_fact_DNA-bd_dom"/>
</dbReference>
<gene>
    <name evidence="4" type="primary">LOC100368290</name>
</gene>
<protein>
    <submittedName>
        <fullName evidence="4">Interferon regulatory factor 2-like</fullName>
    </submittedName>
</protein>
<feature type="domain" description="IRF tryptophan pentad repeat" evidence="2">
    <location>
        <begin position="51"/>
        <end position="160"/>
    </location>
</feature>
<evidence type="ECO:0000313" key="3">
    <source>
        <dbReference type="Proteomes" id="UP000694865"/>
    </source>
</evidence>
<dbReference type="CDD" id="cd00103">
    <property type="entry name" value="IRF"/>
    <property type="match status" value="1"/>
</dbReference>
<dbReference type="PANTHER" id="PTHR11949:SF17">
    <property type="entry name" value="IRF TRYPTOPHAN PENTAD REPEAT DOMAIN-CONTAINING PROTEIN"/>
    <property type="match status" value="1"/>
</dbReference>
<dbReference type="InterPro" id="IPR036390">
    <property type="entry name" value="WH_DNA-bd_sf"/>
</dbReference>
<proteinExistence type="predicted"/>
<dbReference type="PROSITE" id="PS51507">
    <property type="entry name" value="IRF_2"/>
    <property type="match status" value="1"/>
</dbReference>
<dbReference type="InterPro" id="IPR036388">
    <property type="entry name" value="WH-like_DNA-bd_sf"/>
</dbReference>
<accession>A0ABM0GU09</accession>
<name>A0ABM0GU09_SACKO</name>
<feature type="region of interest" description="Disordered" evidence="1">
    <location>
        <begin position="164"/>
        <end position="226"/>
    </location>
</feature>
<evidence type="ECO:0000313" key="4">
    <source>
        <dbReference type="RefSeq" id="XP_002737339.2"/>
    </source>
</evidence>
<dbReference type="RefSeq" id="XP_002737339.2">
    <property type="nucleotide sequence ID" value="XM_002737293.2"/>
</dbReference>
<dbReference type="SMART" id="SM00348">
    <property type="entry name" value="IRF"/>
    <property type="match status" value="1"/>
</dbReference>
<dbReference type="PRINTS" id="PR00267">
    <property type="entry name" value="INTFRNREGFCT"/>
</dbReference>
<organism evidence="3 4">
    <name type="scientific">Saccoglossus kowalevskii</name>
    <name type="common">Acorn worm</name>
    <dbReference type="NCBI Taxonomy" id="10224"/>
    <lineage>
        <taxon>Eukaryota</taxon>
        <taxon>Metazoa</taxon>
        <taxon>Hemichordata</taxon>
        <taxon>Enteropneusta</taxon>
        <taxon>Harrimaniidae</taxon>
        <taxon>Saccoglossus</taxon>
    </lineage>
</organism>
<dbReference type="PANTHER" id="PTHR11949">
    <property type="entry name" value="INTERFERON REGULATORY FACTOR"/>
    <property type="match status" value="1"/>
</dbReference>
<dbReference type="Proteomes" id="UP000694865">
    <property type="component" value="Unplaced"/>
</dbReference>